<feature type="compositionally biased region" description="Basic and acidic residues" evidence="3">
    <location>
        <begin position="255"/>
        <end position="265"/>
    </location>
</feature>
<evidence type="ECO:0000256" key="3">
    <source>
        <dbReference type="SAM" id="MobiDB-lite"/>
    </source>
</evidence>
<dbReference type="Proteomes" id="UP000244005">
    <property type="component" value="Unassembled WGS sequence"/>
</dbReference>
<dbReference type="Gene3D" id="3.10.690.10">
    <property type="entry name" value="Bifunctional nuclease domain"/>
    <property type="match status" value="1"/>
</dbReference>
<evidence type="ECO:0000313" key="6">
    <source>
        <dbReference type="Proteomes" id="UP000244005"/>
    </source>
</evidence>
<feature type="region of interest" description="Disordered" evidence="3">
    <location>
        <begin position="252"/>
        <end position="273"/>
    </location>
</feature>
<evidence type="ECO:0000259" key="4">
    <source>
        <dbReference type="PROSITE" id="PS51658"/>
    </source>
</evidence>
<comment type="function">
    <text evidence="2">Bifunctional nuclease with both RNase and DNase activities. Involved in basal defense response. Participates in abscisic acid-derived callose deposition following infection by a necrotrophic pathogen.</text>
</comment>
<dbReference type="InterPro" id="IPR036104">
    <property type="entry name" value="BFN_sf"/>
</dbReference>
<dbReference type="EMBL" id="KZ772683">
    <property type="protein sequence ID" value="PTQ46331.1"/>
    <property type="molecule type" value="Genomic_DNA"/>
</dbReference>
<dbReference type="OrthoDB" id="413400at2759"/>
<name>A0A2R6XJT7_MARPO</name>
<dbReference type="InterPro" id="IPR003729">
    <property type="entry name" value="Bi_nuclease_dom"/>
</dbReference>
<proteinExistence type="inferred from homology"/>
<dbReference type="GO" id="GO:0004518">
    <property type="term" value="F:nuclease activity"/>
    <property type="evidence" value="ECO:0007669"/>
    <property type="project" value="InterPro"/>
</dbReference>
<feature type="domain" description="BFN" evidence="4">
    <location>
        <begin position="121"/>
        <end position="251"/>
    </location>
</feature>
<gene>
    <name evidence="5" type="ORF">MARPO_0011s0029</name>
</gene>
<dbReference type="PANTHER" id="PTHR15160">
    <property type="entry name" value="VON HIPPEL-LINDAU PROTEIN"/>
    <property type="match status" value="1"/>
</dbReference>
<dbReference type="PANTHER" id="PTHR15160:SF1">
    <property type="entry name" value="VON HIPPEL-LINDAU DISEASE TUMOR SUPPRESSOR"/>
    <property type="match status" value="1"/>
</dbReference>
<reference evidence="6" key="1">
    <citation type="journal article" date="2017" name="Cell">
        <title>Insights into land plant evolution garnered from the Marchantia polymorpha genome.</title>
        <authorList>
            <person name="Bowman J.L."/>
            <person name="Kohchi T."/>
            <person name="Yamato K.T."/>
            <person name="Jenkins J."/>
            <person name="Shu S."/>
            <person name="Ishizaki K."/>
            <person name="Yamaoka S."/>
            <person name="Nishihama R."/>
            <person name="Nakamura Y."/>
            <person name="Berger F."/>
            <person name="Adam C."/>
            <person name="Aki S.S."/>
            <person name="Althoff F."/>
            <person name="Araki T."/>
            <person name="Arteaga-Vazquez M.A."/>
            <person name="Balasubrmanian S."/>
            <person name="Barry K."/>
            <person name="Bauer D."/>
            <person name="Boehm C.R."/>
            <person name="Briginshaw L."/>
            <person name="Caballero-Perez J."/>
            <person name="Catarino B."/>
            <person name="Chen F."/>
            <person name="Chiyoda S."/>
            <person name="Chovatia M."/>
            <person name="Davies K.M."/>
            <person name="Delmans M."/>
            <person name="Demura T."/>
            <person name="Dierschke T."/>
            <person name="Dolan L."/>
            <person name="Dorantes-Acosta A.E."/>
            <person name="Eklund D.M."/>
            <person name="Florent S.N."/>
            <person name="Flores-Sandoval E."/>
            <person name="Fujiyama A."/>
            <person name="Fukuzawa H."/>
            <person name="Galik B."/>
            <person name="Grimanelli D."/>
            <person name="Grimwood J."/>
            <person name="Grossniklaus U."/>
            <person name="Hamada T."/>
            <person name="Haseloff J."/>
            <person name="Hetherington A.J."/>
            <person name="Higo A."/>
            <person name="Hirakawa Y."/>
            <person name="Hundley H.N."/>
            <person name="Ikeda Y."/>
            <person name="Inoue K."/>
            <person name="Inoue S.I."/>
            <person name="Ishida S."/>
            <person name="Jia Q."/>
            <person name="Kakita M."/>
            <person name="Kanazawa T."/>
            <person name="Kawai Y."/>
            <person name="Kawashima T."/>
            <person name="Kennedy M."/>
            <person name="Kinose K."/>
            <person name="Kinoshita T."/>
            <person name="Kohara Y."/>
            <person name="Koide E."/>
            <person name="Komatsu K."/>
            <person name="Kopischke S."/>
            <person name="Kubo M."/>
            <person name="Kyozuka J."/>
            <person name="Lagercrantz U."/>
            <person name="Lin S.S."/>
            <person name="Lindquist E."/>
            <person name="Lipzen A.M."/>
            <person name="Lu C.W."/>
            <person name="De Luna E."/>
            <person name="Martienssen R.A."/>
            <person name="Minamino N."/>
            <person name="Mizutani M."/>
            <person name="Mizutani M."/>
            <person name="Mochizuki N."/>
            <person name="Monte I."/>
            <person name="Mosher R."/>
            <person name="Nagasaki H."/>
            <person name="Nakagami H."/>
            <person name="Naramoto S."/>
            <person name="Nishitani K."/>
            <person name="Ohtani M."/>
            <person name="Okamoto T."/>
            <person name="Okumura M."/>
            <person name="Phillips J."/>
            <person name="Pollak B."/>
            <person name="Reinders A."/>
            <person name="Rovekamp M."/>
            <person name="Sano R."/>
            <person name="Sawa S."/>
            <person name="Schmid M.W."/>
            <person name="Shirakawa M."/>
            <person name="Solano R."/>
            <person name="Spunde A."/>
            <person name="Suetsugu N."/>
            <person name="Sugano S."/>
            <person name="Sugiyama A."/>
            <person name="Sun R."/>
            <person name="Suzuki Y."/>
            <person name="Takenaka M."/>
            <person name="Takezawa D."/>
            <person name="Tomogane H."/>
            <person name="Tsuzuki M."/>
            <person name="Ueda T."/>
            <person name="Umeda M."/>
            <person name="Ward J.M."/>
            <person name="Watanabe Y."/>
            <person name="Yazaki K."/>
            <person name="Yokoyama R."/>
            <person name="Yoshitake Y."/>
            <person name="Yotsui I."/>
            <person name="Zachgo S."/>
            <person name="Schmutz J."/>
        </authorList>
    </citation>
    <scope>NUCLEOTIDE SEQUENCE [LARGE SCALE GENOMIC DNA]</scope>
    <source>
        <strain evidence="6">Tak-1</strain>
    </source>
</reference>
<evidence type="ECO:0000256" key="1">
    <source>
        <dbReference type="ARBA" id="ARBA00009095"/>
    </source>
</evidence>
<comment type="similarity">
    <text evidence="1">Belongs to the bifunctional nuclease family.</text>
</comment>
<dbReference type="SUPFAM" id="SSF103256">
    <property type="entry name" value="Hypothetical protein TM0160"/>
    <property type="match status" value="1"/>
</dbReference>
<dbReference type="AlphaFoldDB" id="A0A2R6XJT7"/>
<dbReference type="Gramene" id="Mp4g10420.1">
    <property type="protein sequence ID" value="Mp4g10420.1.cds"/>
    <property type="gene ID" value="Mp4g10420"/>
</dbReference>
<keyword evidence="6" id="KW-1185">Reference proteome</keyword>
<organism evidence="5 6">
    <name type="scientific">Marchantia polymorpha</name>
    <name type="common">Common liverwort</name>
    <name type="synonym">Marchantia aquatica</name>
    <dbReference type="NCBI Taxonomy" id="3197"/>
    <lineage>
        <taxon>Eukaryota</taxon>
        <taxon>Viridiplantae</taxon>
        <taxon>Streptophyta</taxon>
        <taxon>Embryophyta</taxon>
        <taxon>Marchantiophyta</taxon>
        <taxon>Marchantiopsida</taxon>
        <taxon>Marchantiidae</taxon>
        <taxon>Marchantiales</taxon>
        <taxon>Marchantiaceae</taxon>
        <taxon>Marchantia</taxon>
    </lineage>
</organism>
<dbReference type="PROSITE" id="PS51658">
    <property type="entry name" value="BFN"/>
    <property type="match status" value="1"/>
</dbReference>
<sequence>MALRVPVSGAGTAAGRGAGMLLSRQGLVLCSTGHVQRGDWGQGAYRSQATLSSTSSRRIVLLSLGLGLPLAHLAHALVVRGGDAKAVSLAEAKPLASGGVEAESAVEVFGFDGLGKASEEYVPGKIVALAQAGDGAVLFLGVDGFELPLQLVVGPAEAMAVLTAVQERKTRRPVTHEAWGLSLAAVGWKVDRVAITSNENDVFYSRVILSNPAETRKSIDVRPSDGIALALRCRAPLYVLRKVAQDILVAPNPEQAEKKKPDPLKRPSLQASNKSSYIDNSLALTTAENLSDPLLFMDEEVSELLGTSVKVFI</sequence>
<accession>A0A2R6XJT7</accession>
<dbReference type="Pfam" id="PF02577">
    <property type="entry name" value="BFN_dom"/>
    <property type="match status" value="1"/>
</dbReference>
<evidence type="ECO:0000313" key="5">
    <source>
        <dbReference type="EMBL" id="PTQ46331.1"/>
    </source>
</evidence>
<evidence type="ECO:0000256" key="2">
    <source>
        <dbReference type="ARBA" id="ARBA00025428"/>
    </source>
</evidence>
<protein>
    <recommendedName>
        <fullName evidence="4">BFN domain-containing protein</fullName>
    </recommendedName>
</protein>